<accession>A0ABD5SBM0</accession>
<reference evidence="2 3" key="1">
    <citation type="journal article" date="2019" name="Int. J. Syst. Evol. Microbiol.">
        <title>The Global Catalogue of Microorganisms (GCM) 10K type strain sequencing project: providing services to taxonomists for standard genome sequencing and annotation.</title>
        <authorList>
            <consortium name="The Broad Institute Genomics Platform"/>
            <consortium name="The Broad Institute Genome Sequencing Center for Infectious Disease"/>
            <person name="Wu L."/>
            <person name="Ma J."/>
        </authorList>
    </citation>
    <scope>NUCLEOTIDE SEQUENCE [LARGE SCALE GENOMIC DNA]</scope>
    <source>
        <strain evidence="2 3">CGMCC 1.3239</strain>
    </source>
</reference>
<dbReference type="EMBL" id="JBHSWW010000133">
    <property type="protein sequence ID" value="MFC6753716.1"/>
    <property type="molecule type" value="Genomic_DNA"/>
</dbReference>
<dbReference type="RefSeq" id="WP_379781574.1">
    <property type="nucleotide sequence ID" value="NZ_JBHSWW010000133.1"/>
</dbReference>
<dbReference type="InterPro" id="IPR055768">
    <property type="entry name" value="DUF7344"/>
</dbReference>
<proteinExistence type="predicted"/>
<keyword evidence="3" id="KW-1185">Reference proteome</keyword>
<gene>
    <name evidence="2" type="ORF">ACFQEU_09625</name>
</gene>
<protein>
    <recommendedName>
        <fullName evidence="1">DUF7344 domain-containing protein</fullName>
    </recommendedName>
</protein>
<evidence type="ECO:0000259" key="1">
    <source>
        <dbReference type="Pfam" id="PF24035"/>
    </source>
</evidence>
<dbReference type="Proteomes" id="UP001596442">
    <property type="component" value="Unassembled WGS sequence"/>
</dbReference>
<dbReference type="AlphaFoldDB" id="A0ABD5SBM0"/>
<dbReference type="Pfam" id="PF24035">
    <property type="entry name" value="DUF7344"/>
    <property type="match status" value="1"/>
</dbReference>
<dbReference type="InterPro" id="IPR036388">
    <property type="entry name" value="WH-like_DNA-bd_sf"/>
</dbReference>
<dbReference type="Gene3D" id="1.10.10.10">
    <property type="entry name" value="Winged helix-like DNA-binding domain superfamily/Winged helix DNA-binding domain"/>
    <property type="match status" value="1"/>
</dbReference>
<feature type="domain" description="DUF7344" evidence="1">
    <location>
        <begin position="16"/>
        <end position="90"/>
    </location>
</feature>
<evidence type="ECO:0000313" key="2">
    <source>
        <dbReference type="EMBL" id="MFC6753716.1"/>
    </source>
</evidence>
<comment type="caution">
    <text evidence="2">The sequence shown here is derived from an EMBL/GenBank/DDBJ whole genome shotgun (WGS) entry which is preliminary data.</text>
</comment>
<name>A0ABD5SBM0_9EURY</name>
<sequence>MYTDIRTTSTEVLLRAVADPKRRAILEELRAVEEDLVTVERLTESFFSDVSRDHSGDQRRRAAIELRHTHLPKLAEANLIEYDRVHGTVSYRGTERTEALLTFIAKTLE</sequence>
<organism evidence="2 3">
    <name type="scientific">Halorubrum tibetense</name>
    <dbReference type="NCBI Taxonomy" id="175631"/>
    <lineage>
        <taxon>Archaea</taxon>
        <taxon>Methanobacteriati</taxon>
        <taxon>Methanobacteriota</taxon>
        <taxon>Stenosarchaea group</taxon>
        <taxon>Halobacteria</taxon>
        <taxon>Halobacteriales</taxon>
        <taxon>Haloferacaceae</taxon>
        <taxon>Halorubrum</taxon>
    </lineage>
</organism>
<evidence type="ECO:0000313" key="3">
    <source>
        <dbReference type="Proteomes" id="UP001596442"/>
    </source>
</evidence>